<protein>
    <submittedName>
        <fullName evidence="2">Elongation factor g c-terminus domain-containing protein</fullName>
    </submittedName>
</protein>
<dbReference type="Gene3D" id="3.40.50.300">
    <property type="entry name" value="P-loop containing nucleotide triphosphate hydrolases"/>
    <property type="match status" value="1"/>
</dbReference>
<keyword evidence="3" id="KW-1185">Reference proteome</keyword>
<dbReference type="SUPFAM" id="SSF52540">
    <property type="entry name" value="P-loop containing nucleoside triphosphate hydrolases"/>
    <property type="match status" value="1"/>
</dbReference>
<dbReference type="VEuPathDB" id="ToxoDB:CSUI_009042"/>
<organism evidence="2 3">
    <name type="scientific">Cystoisospora suis</name>
    <dbReference type="NCBI Taxonomy" id="483139"/>
    <lineage>
        <taxon>Eukaryota</taxon>
        <taxon>Sar</taxon>
        <taxon>Alveolata</taxon>
        <taxon>Apicomplexa</taxon>
        <taxon>Conoidasida</taxon>
        <taxon>Coccidia</taxon>
        <taxon>Eucoccidiorida</taxon>
        <taxon>Eimeriorina</taxon>
        <taxon>Sarcocystidae</taxon>
        <taxon>Cystoisospora</taxon>
    </lineage>
</organism>
<keyword evidence="2" id="KW-0251">Elongation factor</keyword>
<feature type="compositionally biased region" description="Basic and acidic residues" evidence="1">
    <location>
        <begin position="10"/>
        <end position="22"/>
    </location>
</feature>
<dbReference type="RefSeq" id="XP_067918866.1">
    <property type="nucleotide sequence ID" value="XM_068069161.1"/>
</dbReference>
<comment type="caution">
    <text evidence="2">The sequence shown here is derived from an EMBL/GenBank/DDBJ whole genome shotgun (WGS) entry which is preliminary data.</text>
</comment>
<gene>
    <name evidence="2" type="ORF">CSUI_009042</name>
</gene>
<name>A0A2C6JJR9_9APIC</name>
<dbReference type="GO" id="GO:0003746">
    <property type="term" value="F:translation elongation factor activity"/>
    <property type="evidence" value="ECO:0007669"/>
    <property type="project" value="UniProtKB-KW"/>
</dbReference>
<sequence>MEELALLDDQFDKESFSGSREDEKEEEQQEGEHKADTYRDLKKKINAEDIWKATRRTVLKHQAVPVLFGSAVLNRGITQLLDAVNLLLPS</sequence>
<feature type="non-terminal residue" evidence="2">
    <location>
        <position position="90"/>
    </location>
</feature>
<dbReference type="AlphaFoldDB" id="A0A2C6JJR9"/>
<evidence type="ECO:0000313" key="3">
    <source>
        <dbReference type="Proteomes" id="UP000221165"/>
    </source>
</evidence>
<accession>A0A2C6JJR9</accession>
<dbReference type="EMBL" id="MIGC01005240">
    <property type="protein sequence ID" value="PHJ17141.1"/>
    <property type="molecule type" value="Genomic_DNA"/>
</dbReference>
<dbReference type="Proteomes" id="UP000221165">
    <property type="component" value="Unassembled WGS sequence"/>
</dbReference>
<reference evidence="2 3" key="1">
    <citation type="journal article" date="2017" name="Int. J. Parasitol.">
        <title>The genome of the protozoan parasite Cystoisospora suis and a reverse vaccinology approach to identify vaccine candidates.</title>
        <authorList>
            <person name="Palmieri N."/>
            <person name="Shrestha A."/>
            <person name="Ruttkowski B."/>
            <person name="Beck T."/>
            <person name="Vogl C."/>
            <person name="Tomley F."/>
            <person name="Blake D.P."/>
            <person name="Joachim A."/>
        </authorList>
    </citation>
    <scope>NUCLEOTIDE SEQUENCE [LARGE SCALE GENOMIC DNA]</scope>
    <source>
        <strain evidence="2 3">Wien I</strain>
    </source>
</reference>
<evidence type="ECO:0000256" key="1">
    <source>
        <dbReference type="SAM" id="MobiDB-lite"/>
    </source>
</evidence>
<dbReference type="GeneID" id="94432372"/>
<evidence type="ECO:0000313" key="2">
    <source>
        <dbReference type="EMBL" id="PHJ17141.1"/>
    </source>
</evidence>
<keyword evidence="2" id="KW-0648">Protein biosynthesis</keyword>
<dbReference type="InterPro" id="IPR027417">
    <property type="entry name" value="P-loop_NTPase"/>
</dbReference>
<proteinExistence type="predicted"/>
<feature type="region of interest" description="Disordered" evidence="1">
    <location>
        <begin position="1"/>
        <end position="37"/>
    </location>
</feature>